<evidence type="ECO:0000256" key="1">
    <source>
        <dbReference type="ARBA" id="ARBA00022603"/>
    </source>
</evidence>
<dbReference type="CDD" id="cd02440">
    <property type="entry name" value="AdoMet_MTases"/>
    <property type="match status" value="1"/>
</dbReference>
<dbReference type="InterPro" id="IPR036388">
    <property type="entry name" value="WH-like_DNA-bd_sf"/>
</dbReference>
<dbReference type="AlphaFoldDB" id="A0A329VAR5"/>
<keyword evidence="3" id="KW-0949">S-adenosyl-L-methionine</keyword>
<gene>
    <name evidence="5" type="ORF">CKY01_21710</name>
</gene>
<dbReference type="RefSeq" id="WP_113027127.1">
    <property type="nucleotide sequence ID" value="NZ_CAWNWQ010000053.1"/>
</dbReference>
<dbReference type="GO" id="GO:0008171">
    <property type="term" value="F:O-methyltransferase activity"/>
    <property type="evidence" value="ECO:0007669"/>
    <property type="project" value="InterPro"/>
</dbReference>
<evidence type="ECO:0000313" key="5">
    <source>
        <dbReference type="EMBL" id="RAW82868.1"/>
    </source>
</evidence>
<organism evidence="5 6">
    <name type="scientific">Photorhabdus laumondii subsp. clarkei</name>
    <dbReference type="NCBI Taxonomy" id="2029685"/>
    <lineage>
        <taxon>Bacteria</taxon>
        <taxon>Pseudomonadati</taxon>
        <taxon>Pseudomonadota</taxon>
        <taxon>Gammaproteobacteria</taxon>
        <taxon>Enterobacterales</taxon>
        <taxon>Morganellaceae</taxon>
        <taxon>Photorhabdus</taxon>
    </lineage>
</organism>
<proteinExistence type="predicted"/>
<dbReference type="GO" id="GO:0032259">
    <property type="term" value="P:methylation"/>
    <property type="evidence" value="ECO:0007669"/>
    <property type="project" value="UniProtKB-KW"/>
</dbReference>
<dbReference type="Gene3D" id="3.40.50.150">
    <property type="entry name" value="Vaccinia Virus protein VP39"/>
    <property type="match status" value="1"/>
</dbReference>
<dbReference type="EMBL" id="NSCI01000053">
    <property type="protein sequence ID" value="RAW82868.1"/>
    <property type="molecule type" value="Genomic_DNA"/>
</dbReference>
<dbReference type="SUPFAM" id="SSF53335">
    <property type="entry name" value="S-adenosyl-L-methionine-dependent methyltransferases"/>
    <property type="match status" value="1"/>
</dbReference>
<keyword evidence="1 5" id="KW-0489">Methyltransferase</keyword>
<dbReference type="InterPro" id="IPR016461">
    <property type="entry name" value="COMT-like"/>
</dbReference>
<accession>A0A329VAR5</accession>
<evidence type="ECO:0000256" key="3">
    <source>
        <dbReference type="ARBA" id="ARBA00022691"/>
    </source>
</evidence>
<dbReference type="Pfam" id="PF00891">
    <property type="entry name" value="Methyltransf_2"/>
    <property type="match status" value="1"/>
</dbReference>
<dbReference type="Proteomes" id="UP000250870">
    <property type="component" value="Unassembled WGS sequence"/>
</dbReference>
<dbReference type="Gene3D" id="1.10.10.10">
    <property type="entry name" value="Winged helix-like DNA-binding domain superfamily/Winged helix DNA-binding domain"/>
    <property type="match status" value="1"/>
</dbReference>
<comment type="caution">
    <text evidence="5">The sequence shown here is derived from an EMBL/GenBank/DDBJ whole genome shotgun (WGS) entry which is preliminary data.</text>
</comment>
<protein>
    <submittedName>
        <fullName evidence="5">Methyltransferase</fullName>
    </submittedName>
</protein>
<evidence type="ECO:0000256" key="2">
    <source>
        <dbReference type="ARBA" id="ARBA00022679"/>
    </source>
</evidence>
<keyword evidence="2 5" id="KW-0808">Transferase</keyword>
<dbReference type="SUPFAM" id="SSF46785">
    <property type="entry name" value="Winged helix' DNA-binding domain"/>
    <property type="match status" value="1"/>
</dbReference>
<sequence>MLIDLITSYRKTAAIYTFVDAGLSIHFKNGDYVDINKLASQYGIDYSRLNRLCDFLIEIGVLVSSDHGVALSEECSALADPNSVEFLTVKYEINSEHWDSWLMYPKSLLENNGKSAFEMVHGKSFFEHLDSNKGLKSDFDALMSKYTNKIIKELLVIYDFNKHNRILDLGGGDGELLIRISEQVKGKDYTVLDRYNEVPISEGINFIKGDFFKPIPTGYDLYILKNVLHNWPDNDAISILKNCREAMDNNATLLIITLMKKPQSLVVKSVDILMDMLFSAKQRYLSEFEGIANQAGLVIRHYKDLDEIFSLIELKVK</sequence>
<feature type="domain" description="O-methyltransferase C-terminal" evidence="4">
    <location>
        <begin position="110"/>
        <end position="296"/>
    </location>
</feature>
<evidence type="ECO:0000313" key="6">
    <source>
        <dbReference type="Proteomes" id="UP000250870"/>
    </source>
</evidence>
<dbReference type="InterPro" id="IPR029063">
    <property type="entry name" value="SAM-dependent_MTases_sf"/>
</dbReference>
<dbReference type="PANTHER" id="PTHR43712:SF2">
    <property type="entry name" value="O-METHYLTRANSFERASE CICE"/>
    <property type="match status" value="1"/>
</dbReference>
<dbReference type="PROSITE" id="PS51683">
    <property type="entry name" value="SAM_OMT_II"/>
    <property type="match status" value="1"/>
</dbReference>
<dbReference type="InterPro" id="IPR036390">
    <property type="entry name" value="WH_DNA-bd_sf"/>
</dbReference>
<reference evidence="5 6" key="1">
    <citation type="journal article" date="2018" name="Int. J. Syst. Evol. Microbiol.">
        <title>Whole-genome-based revisit of Photorhabdus phylogeny: proposal for the elevation of most Photorhabdus subspecies to the species level and description of one novel species Photorhabdus bodei sp. nov., and one novel subspecies Photorhabdus laumondii subsp. clarkei subsp. nov.</title>
        <authorList>
            <person name="Machado R.A.R."/>
            <person name="Wuthrich D."/>
            <person name="Kuhnert P."/>
            <person name="Arce C.C.M."/>
            <person name="Thonen L."/>
            <person name="Ruiz C."/>
            <person name="Zhang X."/>
            <person name="Robert C.A.M."/>
            <person name="Karimi J."/>
            <person name="Kamali S."/>
            <person name="Ma J."/>
            <person name="Bruggmann R."/>
            <person name="Erb M."/>
        </authorList>
    </citation>
    <scope>NUCLEOTIDE SEQUENCE [LARGE SCALE GENOMIC DNA]</scope>
    <source>
        <strain evidence="5 6">BOJ-47</strain>
    </source>
</reference>
<name>A0A329VAR5_9GAMM</name>
<evidence type="ECO:0000259" key="4">
    <source>
        <dbReference type="Pfam" id="PF00891"/>
    </source>
</evidence>
<dbReference type="PANTHER" id="PTHR43712">
    <property type="entry name" value="PUTATIVE (AFU_ORTHOLOGUE AFUA_4G14580)-RELATED"/>
    <property type="match status" value="1"/>
</dbReference>
<dbReference type="InterPro" id="IPR001077">
    <property type="entry name" value="COMT_C"/>
</dbReference>